<reference evidence="1 2" key="1">
    <citation type="journal article" date="2023" name="Insect Mol. Biol.">
        <title>Genome sequencing provides insights into the evolution of gene families encoding plant cell wall-degrading enzymes in longhorned beetles.</title>
        <authorList>
            <person name="Shin N.R."/>
            <person name="Okamura Y."/>
            <person name="Kirsch R."/>
            <person name="Pauchet Y."/>
        </authorList>
    </citation>
    <scope>NUCLEOTIDE SEQUENCE [LARGE SCALE GENOMIC DNA]</scope>
    <source>
        <strain evidence="1">EAD_L_NR</strain>
    </source>
</reference>
<evidence type="ECO:0000313" key="2">
    <source>
        <dbReference type="Proteomes" id="UP001159042"/>
    </source>
</evidence>
<evidence type="ECO:0000313" key="1">
    <source>
        <dbReference type="EMBL" id="KAJ8920569.1"/>
    </source>
</evidence>
<accession>A0AAV8W280</accession>
<sequence length="107" mass="11818">MVQGVKNPIFQRYLVIEARNAANLESGSAESELPSYTIASGLPTYEEALEQLKQVKELSGYNVKTLETMENRTTHNTQTTPTVTTLSVINLFQFHKNNGSAPSIKTS</sequence>
<dbReference type="EMBL" id="JANEYG010000013">
    <property type="protein sequence ID" value="KAJ8920569.1"/>
    <property type="molecule type" value="Genomic_DNA"/>
</dbReference>
<dbReference type="GO" id="GO:0007411">
    <property type="term" value="P:axon guidance"/>
    <property type="evidence" value="ECO:0007669"/>
    <property type="project" value="InterPro"/>
</dbReference>
<proteinExistence type="predicted"/>
<dbReference type="AlphaFoldDB" id="A0AAV8W280"/>
<protein>
    <submittedName>
        <fullName evidence="1">Uncharacterized protein</fullName>
    </submittedName>
</protein>
<name>A0AAV8W280_9CUCU</name>
<dbReference type="InterPro" id="IPR031878">
    <property type="entry name" value="Commissureless"/>
</dbReference>
<keyword evidence="2" id="KW-1185">Reference proteome</keyword>
<comment type="caution">
    <text evidence="1">The sequence shown here is derived from an EMBL/GenBank/DDBJ whole genome shotgun (WGS) entry which is preliminary data.</text>
</comment>
<organism evidence="1 2">
    <name type="scientific">Exocentrus adspersus</name>
    <dbReference type="NCBI Taxonomy" id="1586481"/>
    <lineage>
        <taxon>Eukaryota</taxon>
        <taxon>Metazoa</taxon>
        <taxon>Ecdysozoa</taxon>
        <taxon>Arthropoda</taxon>
        <taxon>Hexapoda</taxon>
        <taxon>Insecta</taxon>
        <taxon>Pterygota</taxon>
        <taxon>Neoptera</taxon>
        <taxon>Endopterygota</taxon>
        <taxon>Coleoptera</taxon>
        <taxon>Polyphaga</taxon>
        <taxon>Cucujiformia</taxon>
        <taxon>Chrysomeloidea</taxon>
        <taxon>Cerambycidae</taxon>
        <taxon>Lamiinae</taxon>
        <taxon>Acanthocinini</taxon>
        <taxon>Exocentrus</taxon>
    </lineage>
</organism>
<dbReference type="Pfam" id="PF15957">
    <property type="entry name" value="Comm"/>
    <property type="match status" value="1"/>
</dbReference>
<gene>
    <name evidence="1" type="ORF">NQ315_004708</name>
</gene>
<dbReference type="Proteomes" id="UP001159042">
    <property type="component" value="Unassembled WGS sequence"/>
</dbReference>